<organism evidence="6 7">
    <name type="scientific">Phrynosoma platyrhinos</name>
    <name type="common">Desert horned lizard</name>
    <dbReference type="NCBI Taxonomy" id="52577"/>
    <lineage>
        <taxon>Eukaryota</taxon>
        <taxon>Metazoa</taxon>
        <taxon>Chordata</taxon>
        <taxon>Craniata</taxon>
        <taxon>Vertebrata</taxon>
        <taxon>Euteleostomi</taxon>
        <taxon>Lepidosauria</taxon>
        <taxon>Squamata</taxon>
        <taxon>Bifurcata</taxon>
        <taxon>Unidentata</taxon>
        <taxon>Episquamata</taxon>
        <taxon>Toxicofera</taxon>
        <taxon>Iguania</taxon>
        <taxon>Phrynosomatidae</taxon>
        <taxon>Phrynosomatinae</taxon>
        <taxon>Phrynosoma</taxon>
    </lineage>
</organism>
<feature type="domain" description="LRAT" evidence="5">
    <location>
        <begin position="47"/>
        <end position="162"/>
    </location>
</feature>
<sequence>MEPWDLLTEELKGVEKNRQEAHYNSLDKANAISCLLFLLQKPELGDLIEIDRLGYQHWAVYVGGGYVVHLVSADGVLPNASLSLSVNTKKALVKKQRLSEVIEGNEWRVNNKHDNKHDPKPRQEIAQAALQKVGEEIDYDVFTMNCEHFANYQRYGQYECGQIIPGFFYTEKETIT</sequence>
<evidence type="ECO:0000313" key="7">
    <source>
        <dbReference type="Proteomes" id="UP000826234"/>
    </source>
</evidence>
<evidence type="ECO:0000256" key="1">
    <source>
        <dbReference type="ARBA" id="ARBA00007824"/>
    </source>
</evidence>
<reference evidence="6 7" key="1">
    <citation type="journal article" date="2022" name="Gigascience">
        <title>A chromosome-level genome assembly and annotation of the desert horned lizard, Phrynosoma platyrhinos, provides insight into chromosomal rearrangements among reptiles.</title>
        <authorList>
            <person name="Koochekian N."/>
            <person name="Ascanio A."/>
            <person name="Farleigh K."/>
            <person name="Card D.C."/>
            <person name="Schield D.R."/>
            <person name="Castoe T.A."/>
            <person name="Jezkova T."/>
        </authorList>
    </citation>
    <scope>NUCLEOTIDE SEQUENCE [LARGE SCALE GENOMIC DNA]</scope>
    <source>
        <strain evidence="6">NK-2021</strain>
    </source>
</reference>
<gene>
    <name evidence="6" type="ORF">JD844_002780</name>
</gene>
<comment type="similarity">
    <text evidence="1">Belongs to the H-rev107 family.</text>
</comment>
<dbReference type="Proteomes" id="UP000826234">
    <property type="component" value="Unassembled WGS sequence"/>
</dbReference>
<dbReference type="InterPro" id="IPR007053">
    <property type="entry name" value="LRAT_dom"/>
</dbReference>
<accession>A0ABQ7TCP3</accession>
<dbReference type="InterPro" id="IPR051496">
    <property type="entry name" value="H-rev107_PLA/AT"/>
</dbReference>
<dbReference type="PANTHER" id="PTHR13943">
    <property type="entry name" value="HRAS-LIKE SUPPRESSOR - RELATED"/>
    <property type="match status" value="1"/>
</dbReference>
<evidence type="ECO:0000259" key="5">
    <source>
        <dbReference type="PROSITE" id="PS51934"/>
    </source>
</evidence>
<dbReference type="PROSITE" id="PS51934">
    <property type="entry name" value="LRAT"/>
    <property type="match status" value="1"/>
</dbReference>
<dbReference type="Gene3D" id="3.90.1720.10">
    <property type="entry name" value="endopeptidase domain like (from Nostoc punctiforme)"/>
    <property type="match status" value="1"/>
</dbReference>
<evidence type="ECO:0000256" key="3">
    <source>
        <dbReference type="ARBA" id="ARBA00022801"/>
    </source>
</evidence>
<dbReference type="PANTHER" id="PTHR13943:SF31">
    <property type="entry name" value="PHOSPHOLIPASE A AND ACYLTRANSFERASE 3"/>
    <property type="match status" value="1"/>
</dbReference>
<evidence type="ECO:0000256" key="2">
    <source>
        <dbReference type="ARBA" id="ARBA00022679"/>
    </source>
</evidence>
<evidence type="ECO:0000313" key="6">
    <source>
        <dbReference type="EMBL" id="KAH0627266.1"/>
    </source>
</evidence>
<proteinExistence type="inferred from homology"/>
<evidence type="ECO:0000256" key="4">
    <source>
        <dbReference type="ARBA" id="ARBA00023098"/>
    </source>
</evidence>
<keyword evidence="4" id="KW-0443">Lipid metabolism</keyword>
<dbReference type="EMBL" id="JAIPUX010000521">
    <property type="protein sequence ID" value="KAH0627266.1"/>
    <property type="molecule type" value="Genomic_DNA"/>
</dbReference>
<keyword evidence="2" id="KW-0808">Transferase</keyword>
<comment type="caution">
    <text evidence="6">The sequence shown here is derived from an EMBL/GenBank/DDBJ whole genome shotgun (WGS) entry which is preliminary data.</text>
</comment>
<dbReference type="Pfam" id="PF04970">
    <property type="entry name" value="LRAT"/>
    <property type="match status" value="1"/>
</dbReference>
<name>A0ABQ7TCP3_PHRPL</name>
<protein>
    <recommendedName>
        <fullName evidence="5">LRAT domain-containing protein</fullName>
    </recommendedName>
</protein>
<keyword evidence="3" id="KW-0378">Hydrolase</keyword>
<keyword evidence="7" id="KW-1185">Reference proteome</keyword>